<dbReference type="GO" id="GO:0030313">
    <property type="term" value="C:cell envelope"/>
    <property type="evidence" value="ECO:0007669"/>
    <property type="project" value="UniProtKB-SubCell"/>
</dbReference>
<keyword evidence="3" id="KW-0813">Transport</keyword>
<accession>A0A645BVE9</accession>
<comment type="subcellular location">
    <subcellularLocation>
        <location evidence="1">Cell envelope</location>
    </subcellularLocation>
</comment>
<evidence type="ECO:0000256" key="3">
    <source>
        <dbReference type="ARBA" id="ARBA00022448"/>
    </source>
</evidence>
<dbReference type="SUPFAM" id="SSF53850">
    <property type="entry name" value="Periplasmic binding protein-like II"/>
    <property type="match status" value="1"/>
</dbReference>
<reference evidence="6" key="1">
    <citation type="submission" date="2019-08" db="EMBL/GenBank/DDBJ databases">
        <authorList>
            <person name="Kucharzyk K."/>
            <person name="Murdoch R.W."/>
            <person name="Higgins S."/>
            <person name="Loffler F."/>
        </authorList>
    </citation>
    <scope>NUCLEOTIDE SEQUENCE</scope>
</reference>
<dbReference type="GO" id="GO:1904680">
    <property type="term" value="F:peptide transmembrane transporter activity"/>
    <property type="evidence" value="ECO:0007669"/>
    <property type="project" value="TreeGrafter"/>
</dbReference>
<sequence>MGANYFVPIKLATGPDGKDFRETSPKYFTEGKDAAKEYWDKAKAEIGKDKLTIELLFEDSEASKKVAEFLKAEIETTLAGITIELKSQPKKTRLTLMKAGEYEVCLTRWGPDYQDPMTYLELFVSDGSMNYGGYKDPEYDALIAKCKSGEISLEERWEVMKEAEKILLQGGGPIPVYQTGASNLWNPKVIGAINNSVGVPYTYKYADIIE</sequence>
<name>A0A645BVE9_9ZZZZ</name>
<comment type="similarity">
    <text evidence="2">Belongs to the bacterial solute-binding protein 5 family.</text>
</comment>
<dbReference type="EMBL" id="VSSQ01020689">
    <property type="protein sequence ID" value="MPM65744.1"/>
    <property type="molecule type" value="Genomic_DNA"/>
</dbReference>
<comment type="caution">
    <text evidence="6">The sequence shown here is derived from an EMBL/GenBank/DDBJ whole genome shotgun (WGS) entry which is preliminary data.</text>
</comment>
<dbReference type="FunFam" id="3.10.105.10:FF:000001">
    <property type="entry name" value="Oligopeptide ABC transporter, oligopeptide-binding protein"/>
    <property type="match status" value="1"/>
</dbReference>
<evidence type="ECO:0000256" key="2">
    <source>
        <dbReference type="ARBA" id="ARBA00005695"/>
    </source>
</evidence>
<dbReference type="AlphaFoldDB" id="A0A645BVE9"/>
<feature type="domain" description="Solute-binding protein family 5" evidence="5">
    <location>
        <begin position="18"/>
        <end position="129"/>
    </location>
</feature>
<evidence type="ECO:0000259" key="5">
    <source>
        <dbReference type="Pfam" id="PF00496"/>
    </source>
</evidence>
<keyword evidence="4" id="KW-0732">Signal</keyword>
<dbReference type="InterPro" id="IPR039424">
    <property type="entry name" value="SBP_5"/>
</dbReference>
<dbReference type="InterPro" id="IPR000914">
    <property type="entry name" value="SBP_5_dom"/>
</dbReference>
<evidence type="ECO:0000256" key="4">
    <source>
        <dbReference type="ARBA" id="ARBA00022729"/>
    </source>
</evidence>
<evidence type="ECO:0000313" key="6">
    <source>
        <dbReference type="EMBL" id="MPM65744.1"/>
    </source>
</evidence>
<organism evidence="6">
    <name type="scientific">bioreactor metagenome</name>
    <dbReference type="NCBI Taxonomy" id="1076179"/>
    <lineage>
        <taxon>unclassified sequences</taxon>
        <taxon>metagenomes</taxon>
        <taxon>ecological metagenomes</taxon>
    </lineage>
</organism>
<dbReference type="Pfam" id="PF00496">
    <property type="entry name" value="SBP_bac_5"/>
    <property type="match status" value="1"/>
</dbReference>
<dbReference type="PANTHER" id="PTHR30290">
    <property type="entry name" value="PERIPLASMIC BINDING COMPONENT OF ABC TRANSPORTER"/>
    <property type="match status" value="1"/>
</dbReference>
<gene>
    <name evidence="6" type="primary">dppE_6</name>
    <name evidence="6" type="ORF">SDC9_112645</name>
</gene>
<evidence type="ECO:0000256" key="1">
    <source>
        <dbReference type="ARBA" id="ARBA00004196"/>
    </source>
</evidence>
<protein>
    <submittedName>
        <fullName evidence="6">Dipeptide-binding protein DppE</fullName>
    </submittedName>
</protein>
<dbReference type="Gene3D" id="3.10.105.10">
    <property type="entry name" value="Dipeptide-binding Protein, Domain 3"/>
    <property type="match status" value="1"/>
</dbReference>
<dbReference type="Gene3D" id="3.40.190.10">
    <property type="entry name" value="Periplasmic binding protein-like II"/>
    <property type="match status" value="1"/>
</dbReference>
<proteinExistence type="inferred from homology"/>
<dbReference type="PANTHER" id="PTHR30290:SF10">
    <property type="entry name" value="PERIPLASMIC OLIGOPEPTIDE-BINDING PROTEIN-RELATED"/>
    <property type="match status" value="1"/>
</dbReference>
<dbReference type="GO" id="GO:0015833">
    <property type="term" value="P:peptide transport"/>
    <property type="evidence" value="ECO:0007669"/>
    <property type="project" value="TreeGrafter"/>
</dbReference>